<dbReference type="Gene3D" id="1.10.530.10">
    <property type="match status" value="1"/>
</dbReference>
<feature type="domain" description="Glycoside hydrolase family 19 catalytic" evidence="6">
    <location>
        <begin position="392"/>
        <end position="518"/>
    </location>
</feature>
<evidence type="ECO:0000256" key="1">
    <source>
        <dbReference type="ARBA" id="ARBA00022801"/>
    </source>
</evidence>
<dbReference type="GO" id="GO:0016998">
    <property type="term" value="P:cell wall macromolecule catabolic process"/>
    <property type="evidence" value="ECO:0007669"/>
    <property type="project" value="InterPro"/>
</dbReference>
<gene>
    <name evidence="7" type="ORF">AYI70_g632</name>
</gene>
<reference evidence="7 8" key="1">
    <citation type="submission" date="2017-01" db="EMBL/GenBank/DDBJ databases">
        <authorList>
            <person name="Mah S.A."/>
            <person name="Swanson W.J."/>
            <person name="Moy G.W."/>
            <person name="Vacquier V.D."/>
        </authorList>
    </citation>
    <scope>NUCLEOTIDE SEQUENCE [LARGE SCALE GENOMIC DNA]</scope>
    <source>
        <strain evidence="7 8">GSMNP</strain>
    </source>
</reference>
<evidence type="ECO:0000256" key="4">
    <source>
        <dbReference type="ARBA" id="ARBA00023326"/>
    </source>
</evidence>
<dbReference type="InterPro" id="IPR000726">
    <property type="entry name" value="Glyco_hydro_19_cat"/>
</dbReference>
<evidence type="ECO:0000256" key="5">
    <source>
        <dbReference type="SAM" id="MobiDB-lite"/>
    </source>
</evidence>
<evidence type="ECO:0000256" key="3">
    <source>
        <dbReference type="ARBA" id="ARBA00023295"/>
    </source>
</evidence>
<comment type="caution">
    <text evidence="7">The sequence shown here is derived from an EMBL/GenBank/DDBJ whole genome shotgun (WGS) entry which is preliminary data.</text>
</comment>
<evidence type="ECO:0000256" key="2">
    <source>
        <dbReference type="ARBA" id="ARBA00023277"/>
    </source>
</evidence>
<dbReference type="GO" id="GO:0006032">
    <property type="term" value="P:chitin catabolic process"/>
    <property type="evidence" value="ECO:0007669"/>
    <property type="project" value="InterPro"/>
</dbReference>
<evidence type="ECO:0000313" key="7">
    <source>
        <dbReference type="EMBL" id="OMJ25821.1"/>
    </source>
</evidence>
<keyword evidence="1" id="KW-0378">Hydrolase</keyword>
<dbReference type="GO" id="GO:0004568">
    <property type="term" value="F:chitinase activity"/>
    <property type="evidence" value="ECO:0007669"/>
    <property type="project" value="InterPro"/>
</dbReference>
<dbReference type="Proteomes" id="UP000187283">
    <property type="component" value="Unassembled WGS sequence"/>
</dbReference>
<keyword evidence="3" id="KW-0326">Glycosidase</keyword>
<dbReference type="InterPro" id="IPR023346">
    <property type="entry name" value="Lysozyme-like_dom_sf"/>
</dbReference>
<dbReference type="Pfam" id="PF00182">
    <property type="entry name" value="Glyco_hydro_19"/>
    <property type="match status" value="1"/>
</dbReference>
<dbReference type="GO" id="GO:0000272">
    <property type="term" value="P:polysaccharide catabolic process"/>
    <property type="evidence" value="ECO:0007669"/>
    <property type="project" value="UniProtKB-KW"/>
</dbReference>
<name>A0A1R1YFX0_9FUNG</name>
<dbReference type="EMBL" id="LSSN01000107">
    <property type="protein sequence ID" value="OMJ25821.1"/>
    <property type="molecule type" value="Genomic_DNA"/>
</dbReference>
<keyword evidence="4" id="KW-0624">Polysaccharide degradation</keyword>
<accession>A0A1R1YFX0</accession>
<keyword evidence="2" id="KW-0119">Carbohydrate metabolism</keyword>
<protein>
    <submittedName>
        <fullName evidence="7">Endochitinase A</fullName>
    </submittedName>
</protein>
<sequence>MKVNHIFDNLSAIYATLCLLNACSSTSIDFFGTKNAHSLLSPSSEYKRTYPNSIKISTHSLPKRKSSRPFIEVKKIKEYYSNEKSSANFKKRSLYQRISLSGVDTLSYGDTNNPNQNKKKVSLTRSPYFIRINSGIKSNRKLSISKKESINHSAKKRDAKDDLSSESGQISKLPSSVYGNVEKKIKYVKPETAKTYPKPKPGIVSSSLPIAEMPRIQFYRKNNLDYFYLQANFVDDLNPQNFFSNYLEVIRDKTSNYGQDPSNYNVPHDIYDSYFEISSTFGYSNPKYDNGNQNTTIDEIGISDNNTNIDNNSENSNQTSTSGNGYSSEYIPDPGYLGLDINKVMIAVISAGFSSPKMSQVVFFLNCVKLAGISTRREAAMFLSQLLWESDGLKYKDELNCSDSKCPNTYTTPIDVSGKSYFGRGYIQLTYATNYKDASIYLFGDTRLLLDPDTVSKNDQISWGVSYWYWKYKVHILPDVQQGLFGSSTKAINGALECSGGSNEVPKKRFDIYTKVLKVFEPNEVPNEQGCY</sequence>
<dbReference type="AlphaFoldDB" id="A0A1R1YFX0"/>
<feature type="compositionally biased region" description="Basic and acidic residues" evidence="5">
    <location>
        <begin position="147"/>
        <end position="163"/>
    </location>
</feature>
<feature type="compositionally biased region" description="Low complexity" evidence="5">
    <location>
        <begin position="302"/>
        <end position="325"/>
    </location>
</feature>
<dbReference type="PANTHER" id="PTHR22595">
    <property type="entry name" value="CHITINASE-RELATED"/>
    <property type="match status" value="1"/>
</dbReference>
<dbReference type="SUPFAM" id="SSF53955">
    <property type="entry name" value="Lysozyme-like"/>
    <property type="match status" value="1"/>
</dbReference>
<dbReference type="OrthoDB" id="5985073at2759"/>
<proteinExistence type="predicted"/>
<evidence type="ECO:0000259" key="6">
    <source>
        <dbReference type="Pfam" id="PF00182"/>
    </source>
</evidence>
<organism evidence="7 8">
    <name type="scientific">Smittium culicis</name>
    <dbReference type="NCBI Taxonomy" id="133412"/>
    <lineage>
        <taxon>Eukaryota</taxon>
        <taxon>Fungi</taxon>
        <taxon>Fungi incertae sedis</taxon>
        <taxon>Zoopagomycota</taxon>
        <taxon>Kickxellomycotina</taxon>
        <taxon>Harpellomycetes</taxon>
        <taxon>Harpellales</taxon>
        <taxon>Legeriomycetaceae</taxon>
        <taxon>Smittium</taxon>
    </lineage>
</organism>
<evidence type="ECO:0000313" key="8">
    <source>
        <dbReference type="Proteomes" id="UP000187283"/>
    </source>
</evidence>
<feature type="region of interest" description="Disordered" evidence="5">
    <location>
        <begin position="147"/>
        <end position="170"/>
    </location>
</feature>
<dbReference type="CDD" id="cd00325">
    <property type="entry name" value="chitinase_GH19"/>
    <property type="match status" value="1"/>
</dbReference>
<keyword evidence="8" id="KW-1185">Reference proteome</keyword>
<dbReference type="PANTHER" id="PTHR22595:SF197">
    <property type="entry name" value="CHITINASE FAMILY PROTEIN"/>
    <property type="match status" value="1"/>
</dbReference>
<feature type="region of interest" description="Disordered" evidence="5">
    <location>
        <begin position="295"/>
        <end position="325"/>
    </location>
</feature>
<dbReference type="STRING" id="133412.A0A1R1YFX0"/>